<comment type="caution">
    <text evidence="1">The sequence shown here is derived from an EMBL/GenBank/DDBJ whole genome shotgun (WGS) entry which is preliminary data.</text>
</comment>
<dbReference type="AlphaFoldDB" id="A0A9D4A7Q7"/>
<name>A0A9D4A7Q7_9ROSI</name>
<dbReference type="OrthoDB" id="1001780at2759"/>
<sequence length="167" mass="19481">MKGLQGEKEIFIKAVLQALLTYSMSCFLLPKTLCHDLEQILNRFWWQKSANRRGMHWSRWANLCKPKDRGGMGFRDLCKFNIALLVKQGWHFSVKSNTLATHIFKSKYYHNTTCWNAQLGTDPSYVWRSIFAARKLMEDGVGWSVGFAMNISIWRDSWLPSWVGGRK</sequence>
<evidence type="ECO:0008006" key="3">
    <source>
        <dbReference type="Google" id="ProtNLM"/>
    </source>
</evidence>
<accession>A0A9D4A7Q7</accession>
<evidence type="ECO:0000313" key="2">
    <source>
        <dbReference type="Proteomes" id="UP000828251"/>
    </source>
</evidence>
<dbReference type="Proteomes" id="UP000828251">
    <property type="component" value="Unassembled WGS sequence"/>
</dbReference>
<keyword evidence="2" id="KW-1185">Reference proteome</keyword>
<proteinExistence type="predicted"/>
<reference evidence="1 2" key="1">
    <citation type="journal article" date="2021" name="Plant Biotechnol. J.">
        <title>Multi-omics assisted identification of the key and species-specific regulatory components of drought-tolerant mechanisms in Gossypium stocksii.</title>
        <authorList>
            <person name="Yu D."/>
            <person name="Ke L."/>
            <person name="Zhang D."/>
            <person name="Wu Y."/>
            <person name="Sun Y."/>
            <person name="Mei J."/>
            <person name="Sun J."/>
            <person name="Sun Y."/>
        </authorList>
    </citation>
    <scope>NUCLEOTIDE SEQUENCE [LARGE SCALE GENOMIC DNA]</scope>
    <source>
        <strain evidence="2">cv. E1</strain>
        <tissue evidence="1">Leaf</tissue>
    </source>
</reference>
<dbReference type="PANTHER" id="PTHR33116">
    <property type="entry name" value="REVERSE TRANSCRIPTASE ZINC-BINDING DOMAIN-CONTAINING PROTEIN-RELATED-RELATED"/>
    <property type="match status" value="1"/>
</dbReference>
<organism evidence="1 2">
    <name type="scientific">Gossypium stocksii</name>
    <dbReference type="NCBI Taxonomy" id="47602"/>
    <lineage>
        <taxon>Eukaryota</taxon>
        <taxon>Viridiplantae</taxon>
        <taxon>Streptophyta</taxon>
        <taxon>Embryophyta</taxon>
        <taxon>Tracheophyta</taxon>
        <taxon>Spermatophyta</taxon>
        <taxon>Magnoliopsida</taxon>
        <taxon>eudicotyledons</taxon>
        <taxon>Gunneridae</taxon>
        <taxon>Pentapetalae</taxon>
        <taxon>rosids</taxon>
        <taxon>malvids</taxon>
        <taxon>Malvales</taxon>
        <taxon>Malvaceae</taxon>
        <taxon>Malvoideae</taxon>
        <taxon>Gossypium</taxon>
    </lineage>
</organism>
<protein>
    <recommendedName>
        <fullName evidence="3">Reverse transcriptase zinc-binding domain-containing protein</fullName>
    </recommendedName>
</protein>
<dbReference type="PANTHER" id="PTHR33116:SF86">
    <property type="entry name" value="REVERSE TRANSCRIPTASE DOMAIN-CONTAINING PROTEIN"/>
    <property type="match status" value="1"/>
</dbReference>
<dbReference type="EMBL" id="JAIQCV010000006">
    <property type="protein sequence ID" value="KAH1092318.1"/>
    <property type="molecule type" value="Genomic_DNA"/>
</dbReference>
<gene>
    <name evidence="1" type="ORF">J1N35_019575</name>
</gene>
<evidence type="ECO:0000313" key="1">
    <source>
        <dbReference type="EMBL" id="KAH1092318.1"/>
    </source>
</evidence>